<protein>
    <submittedName>
        <fullName evidence="1">Uncharacterized protein</fullName>
    </submittedName>
</protein>
<dbReference type="EMBL" id="JACOQI010000002">
    <property type="protein sequence ID" value="MBC5769527.1"/>
    <property type="molecule type" value="Genomic_DNA"/>
</dbReference>
<accession>A0A923MF26</accession>
<evidence type="ECO:0000313" key="1">
    <source>
        <dbReference type="EMBL" id="MBC5769527.1"/>
    </source>
</evidence>
<name>A0A923MF26_9FIRM</name>
<keyword evidence="2" id="KW-1185">Reference proteome</keyword>
<reference evidence="1" key="1">
    <citation type="submission" date="2020-08" db="EMBL/GenBank/DDBJ databases">
        <title>Genome public.</title>
        <authorList>
            <person name="Liu C."/>
            <person name="Sun Q."/>
        </authorList>
    </citation>
    <scope>NUCLEOTIDE SEQUENCE</scope>
    <source>
        <strain evidence="1">BX15</strain>
    </source>
</reference>
<dbReference type="Proteomes" id="UP000620327">
    <property type="component" value="Unassembled WGS sequence"/>
</dbReference>
<evidence type="ECO:0000313" key="2">
    <source>
        <dbReference type="Proteomes" id="UP000620327"/>
    </source>
</evidence>
<sequence>MTKKEAIHFLYQIADEIRSFLDKTSSPKGQWTSHKRLEALSMAISALYDLFQAEEDGRLIIPPCKVGDTVWVITGTAIKLCTVDRIHILGNGQVQIRAKYFVTDNIYLYPDMFGKTVFLTCAEAEAAIEARKGGKE</sequence>
<dbReference type="RefSeq" id="WP_187013871.1">
    <property type="nucleotide sequence ID" value="NZ_JACOQI010000002.1"/>
</dbReference>
<comment type="caution">
    <text evidence="1">The sequence shown here is derived from an EMBL/GenBank/DDBJ whole genome shotgun (WGS) entry which is preliminary data.</text>
</comment>
<proteinExistence type="predicted"/>
<dbReference type="AlphaFoldDB" id="A0A923MF26"/>
<gene>
    <name evidence="1" type="ORF">H8Z83_04220</name>
</gene>
<organism evidence="1 2">
    <name type="scientific">Dysosmobacter segnis</name>
    <dbReference type="NCBI Taxonomy" id="2763042"/>
    <lineage>
        <taxon>Bacteria</taxon>
        <taxon>Bacillati</taxon>
        <taxon>Bacillota</taxon>
        <taxon>Clostridia</taxon>
        <taxon>Eubacteriales</taxon>
        <taxon>Oscillospiraceae</taxon>
        <taxon>Dysosmobacter</taxon>
    </lineage>
</organism>